<dbReference type="CDD" id="cd05213">
    <property type="entry name" value="NAD_bind_Glutamyl_tRNA_reduct"/>
    <property type="match status" value="1"/>
</dbReference>
<evidence type="ECO:0000256" key="8">
    <source>
        <dbReference type="ARBA" id="ARBA00068659"/>
    </source>
</evidence>
<comment type="caution">
    <text evidence="18">The sequence shown here is derived from an EMBL/GenBank/DDBJ whole genome shotgun (WGS) entry which is preliminary data.</text>
</comment>
<dbReference type="PANTHER" id="PTHR43013:SF1">
    <property type="entry name" value="GLUTAMYL-TRNA REDUCTASE"/>
    <property type="match status" value="1"/>
</dbReference>
<dbReference type="Gene3D" id="3.40.50.720">
    <property type="entry name" value="NAD(P)-binding Rossmann-like Domain"/>
    <property type="match status" value="1"/>
</dbReference>
<evidence type="ECO:0000259" key="16">
    <source>
        <dbReference type="Pfam" id="PF01488"/>
    </source>
</evidence>
<dbReference type="GO" id="GO:0050661">
    <property type="term" value="F:NADP binding"/>
    <property type="evidence" value="ECO:0007669"/>
    <property type="project" value="InterPro"/>
</dbReference>
<comment type="domain">
    <text evidence="9">Possesses an unusual extended V-shaped dimeric structure with each monomer consisting of three distinct domains arranged along a curved 'spinal' alpha-helix. The N-terminal catalytic domain specifically recognizes the glutamate moiety of the substrate. The second domain is the NADPH-binding domain, and the third C-terminal domain is responsible for dimerization.</text>
</comment>
<keyword evidence="4 9" id="KW-0521">NADP</keyword>
<evidence type="ECO:0000256" key="9">
    <source>
        <dbReference type="HAMAP-Rule" id="MF_00087"/>
    </source>
</evidence>
<dbReference type="InterPro" id="IPR015896">
    <property type="entry name" value="4pyrrol_synth_GluRdtase_dimer"/>
</dbReference>
<comment type="function">
    <text evidence="9">Catalyzes the NADPH-dependent reduction of glutamyl-tRNA(Glu) to glutamate 1-semialdehyde (GSA).</text>
</comment>
<evidence type="ECO:0000256" key="3">
    <source>
        <dbReference type="ARBA" id="ARBA00012970"/>
    </source>
</evidence>
<dbReference type="InterPro" id="IPR018214">
    <property type="entry name" value="GluRdtase_CS"/>
</dbReference>
<evidence type="ECO:0000256" key="6">
    <source>
        <dbReference type="ARBA" id="ARBA00023244"/>
    </source>
</evidence>
<feature type="binding site" evidence="9 11">
    <location>
        <begin position="131"/>
        <end position="133"/>
    </location>
    <ligand>
        <name>substrate</name>
    </ligand>
</feature>
<dbReference type="Pfam" id="PF00745">
    <property type="entry name" value="GlutR_dimer"/>
    <property type="match status" value="1"/>
</dbReference>
<keyword evidence="5 9" id="KW-0560">Oxidoreductase</keyword>
<dbReference type="PROSITE" id="PS00747">
    <property type="entry name" value="GLUTR"/>
    <property type="match status" value="1"/>
</dbReference>
<dbReference type="InterPro" id="IPR006151">
    <property type="entry name" value="Shikm_DH/Glu-tRNA_Rdtase"/>
</dbReference>
<dbReference type="InterPro" id="IPR036343">
    <property type="entry name" value="GluRdtase_N_sf"/>
</dbReference>
<evidence type="ECO:0000256" key="4">
    <source>
        <dbReference type="ARBA" id="ARBA00022857"/>
    </source>
</evidence>
<dbReference type="FunFam" id="3.40.50.720:FF:000031">
    <property type="entry name" value="Glutamyl-tRNA reductase"/>
    <property type="match status" value="1"/>
</dbReference>
<evidence type="ECO:0000256" key="13">
    <source>
        <dbReference type="PIRSR" id="PIRSR000445-4"/>
    </source>
</evidence>
<evidence type="ECO:0000256" key="11">
    <source>
        <dbReference type="PIRSR" id="PIRSR000445-2"/>
    </source>
</evidence>
<dbReference type="PANTHER" id="PTHR43013">
    <property type="entry name" value="GLUTAMYL-TRNA REDUCTASE"/>
    <property type="match status" value="1"/>
</dbReference>
<evidence type="ECO:0000256" key="2">
    <source>
        <dbReference type="ARBA" id="ARBA00005916"/>
    </source>
</evidence>
<dbReference type="InterPro" id="IPR000343">
    <property type="entry name" value="4pyrrol_synth_GluRdtase"/>
</dbReference>
<evidence type="ECO:0000259" key="17">
    <source>
        <dbReference type="Pfam" id="PF05201"/>
    </source>
</evidence>
<comment type="subunit">
    <text evidence="9">Homodimer.</text>
</comment>
<feature type="domain" description="Tetrapyrrole biosynthesis glutamyl-tRNA reductase dimerisation" evidence="15">
    <location>
        <begin position="337"/>
        <end position="434"/>
    </location>
</feature>
<dbReference type="Pfam" id="PF05201">
    <property type="entry name" value="GlutR_N"/>
    <property type="match status" value="1"/>
</dbReference>
<evidence type="ECO:0000256" key="1">
    <source>
        <dbReference type="ARBA" id="ARBA00005059"/>
    </source>
</evidence>
<evidence type="ECO:0000259" key="15">
    <source>
        <dbReference type="Pfam" id="PF00745"/>
    </source>
</evidence>
<dbReference type="PATRIC" id="fig|1249627.3.peg.1385"/>
<gene>
    <name evidence="9" type="primary">hemA</name>
    <name evidence="18" type="ORF">D779_0933</name>
</gene>
<name>W9VFT7_9GAMM</name>
<dbReference type="HAMAP" id="MF_00087">
    <property type="entry name" value="Glu_tRNA_reductase"/>
    <property type="match status" value="1"/>
</dbReference>
<feature type="binding site" evidence="9 11">
    <location>
        <position position="126"/>
    </location>
    <ligand>
        <name>substrate</name>
    </ligand>
</feature>
<dbReference type="STRING" id="1249627.D779_0933"/>
<dbReference type="GO" id="GO:0019353">
    <property type="term" value="P:protoporphyrinogen IX biosynthetic process from glutamate"/>
    <property type="evidence" value="ECO:0007669"/>
    <property type="project" value="TreeGrafter"/>
</dbReference>
<dbReference type="NCBIfam" id="TIGR01035">
    <property type="entry name" value="hemA"/>
    <property type="match status" value="1"/>
</dbReference>
<dbReference type="InterPro" id="IPR015895">
    <property type="entry name" value="4pyrrol_synth_GluRdtase_N"/>
</dbReference>
<dbReference type="InterPro" id="IPR036453">
    <property type="entry name" value="GluRdtase_dimer_dom_sf"/>
</dbReference>
<feature type="domain" description="Glutamyl-tRNA reductase N-terminal" evidence="17">
    <location>
        <begin position="25"/>
        <end position="173"/>
    </location>
</feature>
<dbReference type="PIRSF" id="PIRSF000445">
    <property type="entry name" value="4pyrrol_synth_GluRdtase"/>
    <property type="match status" value="1"/>
</dbReference>
<evidence type="ECO:0000256" key="7">
    <source>
        <dbReference type="ARBA" id="ARBA00047464"/>
    </source>
</evidence>
<feature type="domain" description="Quinate/shikimate 5-dehydrogenase/glutamyl-tRNA reductase" evidence="16">
    <location>
        <begin position="189"/>
        <end position="323"/>
    </location>
</feature>
<feature type="binding site" evidence="9 11">
    <location>
        <position position="137"/>
    </location>
    <ligand>
        <name>substrate</name>
    </ligand>
</feature>
<evidence type="ECO:0000313" key="19">
    <source>
        <dbReference type="Proteomes" id="UP000019460"/>
    </source>
</evidence>
<keyword evidence="6 9" id="KW-0627">Porphyrin biosynthesis</keyword>
<feature type="active site" description="Nucleophile" evidence="9 10">
    <location>
        <position position="69"/>
    </location>
</feature>
<dbReference type="Gene3D" id="3.30.460.30">
    <property type="entry name" value="Glutamyl-tRNA reductase, N-terminal domain"/>
    <property type="match status" value="1"/>
</dbReference>
<feature type="binding site" evidence="9 11">
    <location>
        <begin position="68"/>
        <end position="71"/>
    </location>
    <ligand>
        <name>substrate</name>
    </ligand>
</feature>
<dbReference type="Proteomes" id="UP000019460">
    <property type="component" value="Unassembled WGS sequence"/>
</dbReference>
<organism evidence="18 19">
    <name type="scientific">Imhoffiella purpurea</name>
    <dbReference type="NCBI Taxonomy" id="1249627"/>
    <lineage>
        <taxon>Bacteria</taxon>
        <taxon>Pseudomonadati</taxon>
        <taxon>Pseudomonadota</taxon>
        <taxon>Gammaproteobacteria</taxon>
        <taxon>Chromatiales</taxon>
        <taxon>Chromatiaceae</taxon>
        <taxon>Imhoffiella</taxon>
    </lineage>
</organism>
<dbReference type="FunFam" id="3.30.460.30:FF:000001">
    <property type="entry name" value="Glutamyl-tRNA reductase"/>
    <property type="match status" value="1"/>
</dbReference>
<feature type="binding site" evidence="9 12">
    <location>
        <begin position="206"/>
        <end position="211"/>
    </location>
    <ligand>
        <name>NADP(+)</name>
        <dbReference type="ChEBI" id="CHEBI:58349"/>
    </ligand>
</feature>
<dbReference type="Pfam" id="PF01488">
    <property type="entry name" value="Shikimate_DH"/>
    <property type="match status" value="1"/>
</dbReference>
<evidence type="ECO:0000256" key="5">
    <source>
        <dbReference type="ARBA" id="ARBA00023002"/>
    </source>
</evidence>
<dbReference type="SUPFAM" id="SSF69742">
    <property type="entry name" value="Glutamyl tRNA-reductase catalytic, N-terminal domain"/>
    <property type="match status" value="1"/>
</dbReference>
<comment type="catalytic activity">
    <reaction evidence="7 9 14">
        <text>(S)-4-amino-5-oxopentanoate + tRNA(Glu) + NADP(+) = L-glutamyl-tRNA(Glu) + NADPH + H(+)</text>
        <dbReference type="Rhea" id="RHEA:12344"/>
        <dbReference type="Rhea" id="RHEA-COMP:9663"/>
        <dbReference type="Rhea" id="RHEA-COMP:9680"/>
        <dbReference type="ChEBI" id="CHEBI:15378"/>
        <dbReference type="ChEBI" id="CHEBI:57501"/>
        <dbReference type="ChEBI" id="CHEBI:57783"/>
        <dbReference type="ChEBI" id="CHEBI:58349"/>
        <dbReference type="ChEBI" id="CHEBI:78442"/>
        <dbReference type="ChEBI" id="CHEBI:78520"/>
        <dbReference type="EC" id="1.2.1.70"/>
    </reaction>
</comment>
<dbReference type="InterPro" id="IPR036291">
    <property type="entry name" value="NAD(P)-bd_dom_sf"/>
</dbReference>
<comment type="miscellaneous">
    <text evidence="9">During catalysis, the active site Cys acts as a nucleophile attacking the alpha-carbonyl group of tRNA-bound glutamate with the formation of a thioester intermediate between enzyme and glutamate, and the concomitant release of tRNA(Glu). The thioester intermediate is finally reduced by direct hydride transfer from NADPH, to form the product GSA.</text>
</comment>
<comment type="similarity">
    <text evidence="2 9 14">Belongs to the glutamyl-tRNA reductase family.</text>
</comment>
<keyword evidence="19" id="KW-1185">Reference proteome</keyword>
<dbReference type="EC" id="1.2.1.70" evidence="3 9"/>
<sequence>MSSKSPFQAVTYEYHHNINMKLLALGLNHKTAPVDIRERLAFGPDIIAGALRDLTNCNAVCEGVILSTCNRTELYCAVQDGAEAEVRRWLSGFHGLEHERVDPFLYAHADRDAVTHLLRVSSGLDSLVLGEPQILGQVKTAYQTATDCTATGKLLGRLFQHTFSVAKTVRTETAIGSSPVSVAFAAVNLARQIFSDLSQQTALLIGAGETIELAARHLHHNGIGRIIVANRTVERAHDLAAQFDGFAISLTEIANHLPEADIVIASTASPLPVLGKGTVERALKKRKHRPIFMVDIAVPRDIEPEVGDLSDVYLYTIDDLQTVIDESLRSRQAAAEQAEEIIDFHSGEFMAWLRSLDAAGLIQDYRQRAEELRDEVLSRARRQLDAGKPPAEVLNFLAHTLTNKLLHAPSSRLRQAARDGDAGILEAANELFQLDQTRLNANP</sequence>
<dbReference type="UniPathway" id="UPA00251">
    <property type="reaction ID" value="UER00316"/>
</dbReference>
<dbReference type="GO" id="GO:0008883">
    <property type="term" value="F:glutamyl-tRNA reductase activity"/>
    <property type="evidence" value="ECO:0007669"/>
    <property type="project" value="UniProtKB-UniRule"/>
</dbReference>
<comment type="pathway">
    <text evidence="1 9 14">Porphyrin-containing compound metabolism; protoporphyrin-IX biosynthesis; 5-aminolevulinate from L-glutamyl-tRNA(Glu): step 1/2.</text>
</comment>
<feature type="site" description="Important for activity" evidence="9 13">
    <location>
        <position position="116"/>
    </location>
</feature>
<reference evidence="18 19" key="1">
    <citation type="submission" date="2012-11" db="EMBL/GenBank/DDBJ databases">
        <title>Genome assembly of Thiorhodococcus sp. AK35.</title>
        <authorList>
            <person name="Nupur N."/>
            <person name="Khatri I."/>
            <person name="Subramanian S."/>
            <person name="Pinnaka A."/>
        </authorList>
    </citation>
    <scope>NUCLEOTIDE SEQUENCE [LARGE SCALE GENOMIC DNA]</scope>
    <source>
        <strain evidence="18 19">AK35</strain>
    </source>
</reference>
<dbReference type="SUPFAM" id="SSF51735">
    <property type="entry name" value="NAD(P)-binding Rossmann-fold domains"/>
    <property type="match status" value="1"/>
</dbReference>
<accession>W9VFT7</accession>
<protein>
    <recommendedName>
        <fullName evidence="8 9">Glutamyl-tRNA reductase</fullName>
        <shortName evidence="9">GluTR</shortName>
        <ecNumber evidence="3 9">1.2.1.70</ecNumber>
    </recommendedName>
</protein>
<dbReference type="AlphaFoldDB" id="W9VFT7"/>
<evidence type="ECO:0000256" key="10">
    <source>
        <dbReference type="PIRSR" id="PIRSR000445-1"/>
    </source>
</evidence>
<evidence type="ECO:0000256" key="14">
    <source>
        <dbReference type="RuleBase" id="RU000584"/>
    </source>
</evidence>
<dbReference type="EMBL" id="AONC01000020">
    <property type="protein sequence ID" value="EXJ15851.1"/>
    <property type="molecule type" value="Genomic_DNA"/>
</dbReference>
<dbReference type="SUPFAM" id="SSF69075">
    <property type="entry name" value="Glutamyl tRNA-reductase dimerization domain"/>
    <property type="match status" value="1"/>
</dbReference>
<dbReference type="eggNOG" id="COG0373">
    <property type="taxonomic scope" value="Bacteria"/>
</dbReference>
<proteinExistence type="inferred from homology"/>
<evidence type="ECO:0000256" key="12">
    <source>
        <dbReference type="PIRSR" id="PIRSR000445-3"/>
    </source>
</evidence>
<evidence type="ECO:0000313" key="18">
    <source>
        <dbReference type="EMBL" id="EXJ15851.1"/>
    </source>
</evidence>